<proteinExistence type="predicted"/>
<dbReference type="EMBL" id="QFPN01000004">
    <property type="protein sequence ID" value="PZQ15755.1"/>
    <property type="molecule type" value="Genomic_DNA"/>
</dbReference>
<evidence type="ECO:0000313" key="2">
    <source>
        <dbReference type="Proteomes" id="UP000249577"/>
    </source>
</evidence>
<reference evidence="1 2" key="1">
    <citation type="submission" date="2017-08" db="EMBL/GenBank/DDBJ databases">
        <title>Infants hospitalized years apart are colonized by the same room-sourced microbial strains.</title>
        <authorList>
            <person name="Brooks B."/>
            <person name="Olm M.R."/>
            <person name="Firek B.A."/>
            <person name="Baker R."/>
            <person name="Thomas B.C."/>
            <person name="Morowitz M.J."/>
            <person name="Banfield J.F."/>
        </authorList>
    </citation>
    <scope>NUCLEOTIDE SEQUENCE [LARGE SCALE GENOMIC DNA]</scope>
    <source>
        <strain evidence="1">S2_005_003_R2_43</strain>
    </source>
</reference>
<sequence length="95" mass="10865">MDGRRRTIEVDEEVADALEKRAAERGVSLDEFLTQVGGVEEEGMVELSPEELAELEARVAEWERDRLGVPAEEVFQWMKSWGTSDELPPPRPRRL</sequence>
<dbReference type="AlphaFoldDB" id="A0A2W5KLH6"/>
<protein>
    <submittedName>
        <fullName evidence="1">Uncharacterized protein</fullName>
    </submittedName>
</protein>
<gene>
    <name evidence="1" type="ORF">DI565_07845</name>
</gene>
<comment type="caution">
    <text evidence="1">The sequence shown here is derived from an EMBL/GenBank/DDBJ whole genome shotgun (WGS) entry which is preliminary data.</text>
</comment>
<accession>A0A2W5KLH6</accession>
<evidence type="ECO:0000313" key="1">
    <source>
        <dbReference type="EMBL" id="PZQ15755.1"/>
    </source>
</evidence>
<organism evidence="1 2">
    <name type="scientific">Ancylobacter novellus</name>
    <name type="common">Thiobacillus novellus</name>
    <dbReference type="NCBI Taxonomy" id="921"/>
    <lineage>
        <taxon>Bacteria</taxon>
        <taxon>Pseudomonadati</taxon>
        <taxon>Pseudomonadota</taxon>
        <taxon>Alphaproteobacteria</taxon>
        <taxon>Hyphomicrobiales</taxon>
        <taxon>Xanthobacteraceae</taxon>
        <taxon>Ancylobacter</taxon>
    </lineage>
</organism>
<name>A0A2W5KLH6_ANCNO</name>
<dbReference type="Proteomes" id="UP000249577">
    <property type="component" value="Unassembled WGS sequence"/>
</dbReference>